<organism evidence="1 2">
    <name type="scientific">Pararge aegeria aegeria</name>
    <dbReference type="NCBI Taxonomy" id="348720"/>
    <lineage>
        <taxon>Eukaryota</taxon>
        <taxon>Metazoa</taxon>
        <taxon>Ecdysozoa</taxon>
        <taxon>Arthropoda</taxon>
        <taxon>Hexapoda</taxon>
        <taxon>Insecta</taxon>
        <taxon>Pterygota</taxon>
        <taxon>Neoptera</taxon>
        <taxon>Endopterygota</taxon>
        <taxon>Lepidoptera</taxon>
        <taxon>Glossata</taxon>
        <taxon>Ditrysia</taxon>
        <taxon>Papilionoidea</taxon>
        <taxon>Nymphalidae</taxon>
        <taxon>Satyrinae</taxon>
        <taxon>Satyrini</taxon>
        <taxon>Parargina</taxon>
        <taxon>Pararge</taxon>
    </lineage>
</organism>
<feature type="non-terminal residue" evidence="1">
    <location>
        <position position="1"/>
    </location>
</feature>
<accession>A0A8S4QXR5</accession>
<reference evidence="1" key="1">
    <citation type="submission" date="2022-03" db="EMBL/GenBank/DDBJ databases">
        <authorList>
            <person name="Lindestad O."/>
        </authorList>
    </citation>
    <scope>NUCLEOTIDE SEQUENCE</scope>
</reference>
<proteinExistence type="predicted"/>
<dbReference type="AlphaFoldDB" id="A0A8S4QXR5"/>
<dbReference type="EMBL" id="CAKXAJ010022908">
    <property type="protein sequence ID" value="CAH2227332.1"/>
    <property type="molecule type" value="Genomic_DNA"/>
</dbReference>
<keyword evidence="2" id="KW-1185">Reference proteome</keyword>
<evidence type="ECO:0000313" key="2">
    <source>
        <dbReference type="Proteomes" id="UP000838756"/>
    </source>
</evidence>
<evidence type="ECO:0000313" key="1">
    <source>
        <dbReference type="EMBL" id="CAH2227332.1"/>
    </source>
</evidence>
<gene>
    <name evidence="1" type="primary">jg133</name>
    <name evidence="1" type="ORF">PAEG_LOCUS7861</name>
</gene>
<sequence length="78" mass="8693">MMSVALNPEAPEFLPANLESSIETGLTTMCRTIRLSNSLPIGISYKKYEGIPDFNTVTKKFNQNVVYQLNSILVTELP</sequence>
<protein>
    <submittedName>
        <fullName evidence="1">Jg133 protein</fullName>
    </submittedName>
</protein>
<comment type="caution">
    <text evidence="1">The sequence shown here is derived from an EMBL/GenBank/DDBJ whole genome shotgun (WGS) entry which is preliminary data.</text>
</comment>
<dbReference type="Proteomes" id="UP000838756">
    <property type="component" value="Unassembled WGS sequence"/>
</dbReference>
<name>A0A8S4QXR5_9NEOP</name>